<comment type="caution">
    <text evidence="3">The sequence shown here is derived from an EMBL/GenBank/DDBJ whole genome shotgun (WGS) entry which is preliminary data.</text>
</comment>
<dbReference type="Proteomes" id="UP000651837">
    <property type="component" value="Unassembled WGS sequence"/>
</dbReference>
<keyword evidence="1" id="KW-0732">Signal</keyword>
<dbReference type="OrthoDB" id="1065544at2"/>
<proteinExistence type="predicted"/>
<dbReference type="PROSITE" id="PS51257">
    <property type="entry name" value="PROKAR_LIPOPROTEIN"/>
    <property type="match status" value="1"/>
</dbReference>
<sequence>MKTIKLLFAALICTAGFVSCSDNNNDDDVIIEENPLEGYNMLAKLTANTHSIEIYSEQDQFTIGYNELFFRIKDDGADTYVSNAEVSWMPVMHMTEMQHSCPKSSVGVTDDASVYSGYVIFQMPGNDTEYWEMTFDYNIDGTSYSVTEKINVLAPADDKRRVTVFTGSDDVRYVLAMMPLDPQVAVNDFSAMLFKMESMMSFPNVGDYSITIDPRMPSMGNHSSPNNVDLSYDASSKMYNGKLSLTMTGYWKINLKVMDGNDTLLKGEDITDENEASSLFFEIEF</sequence>
<dbReference type="EMBL" id="QGGQ01000005">
    <property type="protein sequence ID" value="PWK23127.1"/>
    <property type="molecule type" value="Genomic_DNA"/>
</dbReference>
<dbReference type="RefSeq" id="WP_109650973.1">
    <property type="nucleotide sequence ID" value="NZ_JACWLN010000001.1"/>
</dbReference>
<reference evidence="2 5" key="2">
    <citation type="submission" date="2020-07" db="EMBL/GenBank/DDBJ databases">
        <title>The draft genome sequence of Maribacter polysiphoniae KCTC 22021.</title>
        <authorList>
            <person name="Mu L."/>
        </authorList>
    </citation>
    <scope>NUCLEOTIDE SEQUENCE [LARGE SCALE GENOMIC DNA]</scope>
    <source>
        <strain evidence="2 5">KCTC 22021</strain>
    </source>
</reference>
<reference evidence="3 4" key="1">
    <citation type="submission" date="2018-05" db="EMBL/GenBank/DDBJ databases">
        <title>Genomic Encyclopedia of Archaeal and Bacterial Type Strains, Phase II (KMG-II): from individual species to whole genera.</title>
        <authorList>
            <person name="Goeker M."/>
        </authorList>
    </citation>
    <scope>NUCLEOTIDE SEQUENCE [LARGE SCALE GENOMIC DNA]</scope>
    <source>
        <strain evidence="3 4">DSM 23514</strain>
    </source>
</reference>
<organism evidence="3 4">
    <name type="scientific">Maribacter polysiphoniae</name>
    <dbReference type="NCBI Taxonomy" id="429344"/>
    <lineage>
        <taxon>Bacteria</taxon>
        <taxon>Pseudomonadati</taxon>
        <taxon>Bacteroidota</taxon>
        <taxon>Flavobacteriia</taxon>
        <taxon>Flavobacteriales</taxon>
        <taxon>Flavobacteriaceae</taxon>
        <taxon>Maribacter</taxon>
    </lineage>
</organism>
<evidence type="ECO:0000313" key="3">
    <source>
        <dbReference type="EMBL" id="PWK23127.1"/>
    </source>
</evidence>
<feature type="signal peptide" evidence="1">
    <location>
        <begin position="1"/>
        <end position="20"/>
    </location>
</feature>
<accession>A0A316DXK9</accession>
<keyword evidence="5" id="KW-1185">Reference proteome</keyword>
<name>A0A316DXK9_9FLAO</name>
<evidence type="ECO:0000256" key="1">
    <source>
        <dbReference type="SAM" id="SignalP"/>
    </source>
</evidence>
<evidence type="ECO:0000313" key="4">
    <source>
        <dbReference type="Proteomes" id="UP000245667"/>
    </source>
</evidence>
<dbReference type="AlphaFoldDB" id="A0A316DXK9"/>
<dbReference type="Proteomes" id="UP000245667">
    <property type="component" value="Unassembled WGS sequence"/>
</dbReference>
<evidence type="ECO:0008006" key="6">
    <source>
        <dbReference type="Google" id="ProtNLM"/>
    </source>
</evidence>
<feature type="chain" id="PRO_5016369628" description="YtkA-like protein" evidence="1">
    <location>
        <begin position="21"/>
        <end position="285"/>
    </location>
</feature>
<evidence type="ECO:0000313" key="2">
    <source>
        <dbReference type="EMBL" id="MBD1259731.1"/>
    </source>
</evidence>
<evidence type="ECO:0000313" key="5">
    <source>
        <dbReference type="Proteomes" id="UP000651837"/>
    </source>
</evidence>
<protein>
    <recommendedName>
        <fullName evidence="6">YtkA-like protein</fullName>
    </recommendedName>
</protein>
<gene>
    <name evidence="2" type="ORF">HZY62_03965</name>
    <name evidence="3" type="ORF">LX92_02456</name>
</gene>
<dbReference type="EMBL" id="JACWLN010000001">
    <property type="protein sequence ID" value="MBD1259731.1"/>
    <property type="molecule type" value="Genomic_DNA"/>
</dbReference>